<name>A0ABM3QY84_SPIOL</name>
<evidence type="ECO:0000259" key="2">
    <source>
        <dbReference type="Pfam" id="PF10536"/>
    </source>
</evidence>
<keyword evidence="3" id="KW-1185">Reference proteome</keyword>
<dbReference type="RefSeq" id="XP_056688310.1">
    <property type="nucleotide sequence ID" value="XM_056832332.1"/>
</dbReference>
<dbReference type="PANTHER" id="PTHR36607">
    <property type="entry name" value="1,2-DIHYDROXY-3-KETO-5-METHYLTHIOPENTENE DIOXYGENASE 4"/>
    <property type="match status" value="1"/>
</dbReference>
<feature type="compositionally biased region" description="Polar residues" evidence="1">
    <location>
        <begin position="775"/>
        <end position="784"/>
    </location>
</feature>
<evidence type="ECO:0000256" key="1">
    <source>
        <dbReference type="SAM" id="MobiDB-lite"/>
    </source>
</evidence>
<evidence type="ECO:0000313" key="3">
    <source>
        <dbReference type="Proteomes" id="UP000813463"/>
    </source>
</evidence>
<sequence>MVYLSEFKKGDDIHLSIRDSEKDDLKTGTHFVIQRSLRRPTGSMRATIDQEIFRSEMAIQVTPGTSSDPPFYVLKSTLPDRYQLDALSPMLGRRILSGSVGWKSKNLRVSGEASFLPGWWEWTEDVLSRFGDILRVCSVYTTVQASLCLYDKDPNIIRAFCESWSPTTNTLHTMTGEWSVSLWDIYKLRGLPILGGIYDETIPDYHMLGARDENGNRQISQACVILFTVYHRLAKDPKSKKGVTAQLWIDFWCKRERIHKVPLKRRRYTESRPKVTNNPDVNIEAQPISWSQEENDLFDSLGVVGANRRAITYVGAFLSCWLCTFVLPQSEDRLIRPGTFETATLMARGETFSLAVPVLTSIYRGLNSISSNSKPSYSKTFFPTHYVYAWLAYYFNTHHDADPVPFGPLMVIYSGAQGSKYFNDGDARTLIHGGAKMNVGCMMLNKNRNEHLFDDGNLDKVKFSYMVALRSSYLVLRRESHDGHFYVEPYSPHRFGRQFGFCQEITGVLRRGVDERSVPYYEALRYWSIILFKDSRSRVFTPSQSLNWKELVTPEFKKVWPTISIGDLRKGVDVLCSGAVSDTSKPKQCQGNEKGVLRQRSDVMRPEGTDDTHKRRSSRTDSAQRPLIGVDNNDKTTSDAESDVDFKHRRRVRQNSDDLSMDVDDLGADGFFLDVPESSVVPSNLQIDGDLDLEVDIGNTATDYLFAQGDDPFLPKSTPGKGKELTVIKDLAPIGSAQMNSNVNLSSSPKSQQSVDGPNSLEVASKALGVRPSPVNASNHVSKTVHTHAMYVS</sequence>
<feature type="region of interest" description="Disordered" evidence="1">
    <location>
        <begin position="580"/>
        <end position="649"/>
    </location>
</feature>
<evidence type="ECO:0000313" key="4">
    <source>
        <dbReference type="RefSeq" id="XP_056688310.1"/>
    </source>
</evidence>
<feature type="compositionally biased region" description="Polar residues" evidence="1">
    <location>
        <begin position="739"/>
        <end position="757"/>
    </location>
</feature>
<reference evidence="3" key="1">
    <citation type="journal article" date="2021" name="Nat. Commun.">
        <title>Genomic analyses provide insights into spinach domestication and the genetic basis of agronomic traits.</title>
        <authorList>
            <person name="Cai X."/>
            <person name="Sun X."/>
            <person name="Xu C."/>
            <person name="Sun H."/>
            <person name="Wang X."/>
            <person name="Ge C."/>
            <person name="Zhang Z."/>
            <person name="Wang Q."/>
            <person name="Fei Z."/>
            <person name="Jiao C."/>
            <person name="Wang Q."/>
        </authorList>
    </citation>
    <scope>NUCLEOTIDE SEQUENCE [LARGE SCALE GENOMIC DNA]</scope>
    <source>
        <strain evidence="3">cv. Varoflay</strain>
    </source>
</reference>
<organism evidence="3 4">
    <name type="scientific">Spinacia oleracea</name>
    <name type="common">Spinach</name>
    <dbReference type="NCBI Taxonomy" id="3562"/>
    <lineage>
        <taxon>Eukaryota</taxon>
        <taxon>Viridiplantae</taxon>
        <taxon>Streptophyta</taxon>
        <taxon>Embryophyta</taxon>
        <taxon>Tracheophyta</taxon>
        <taxon>Spermatophyta</taxon>
        <taxon>Magnoliopsida</taxon>
        <taxon>eudicotyledons</taxon>
        <taxon>Gunneridae</taxon>
        <taxon>Pentapetalae</taxon>
        <taxon>Caryophyllales</taxon>
        <taxon>Chenopodiaceae</taxon>
        <taxon>Chenopodioideae</taxon>
        <taxon>Anserineae</taxon>
        <taxon>Spinacia</taxon>
    </lineage>
</organism>
<reference evidence="4" key="2">
    <citation type="submission" date="2025-08" db="UniProtKB">
        <authorList>
            <consortium name="RefSeq"/>
        </authorList>
    </citation>
    <scope>IDENTIFICATION</scope>
    <source>
        <tissue evidence="4">Leaf</tissue>
    </source>
</reference>
<feature type="region of interest" description="Disordered" evidence="1">
    <location>
        <begin position="739"/>
        <end position="759"/>
    </location>
</feature>
<feature type="compositionally biased region" description="Basic and acidic residues" evidence="1">
    <location>
        <begin position="595"/>
        <end position="613"/>
    </location>
</feature>
<dbReference type="Proteomes" id="UP000813463">
    <property type="component" value="Chromosome 6"/>
</dbReference>
<proteinExistence type="predicted"/>
<dbReference type="PANTHER" id="PTHR36607:SF20">
    <property type="entry name" value="AMINOTRANSFERASE-LIKE PLANT MOBILE DOMAIN-CONTAINING PROTEIN"/>
    <property type="match status" value="1"/>
</dbReference>
<dbReference type="GeneID" id="130463255"/>
<accession>A0ABM3QY84</accession>
<feature type="domain" description="Aminotransferase-like plant mobile" evidence="2">
    <location>
        <begin position="139"/>
        <end position="512"/>
    </location>
</feature>
<dbReference type="InterPro" id="IPR019557">
    <property type="entry name" value="AminoTfrase-like_pln_mobile"/>
</dbReference>
<gene>
    <name evidence="4" type="primary">LOC130463255</name>
</gene>
<feature type="region of interest" description="Disordered" evidence="1">
    <location>
        <begin position="771"/>
        <end position="793"/>
    </location>
</feature>
<protein>
    <recommendedName>
        <fullName evidence="2">Aminotransferase-like plant mobile domain-containing protein</fullName>
    </recommendedName>
</protein>
<feature type="compositionally biased region" description="Polar residues" evidence="1">
    <location>
        <begin position="580"/>
        <end position="591"/>
    </location>
</feature>
<dbReference type="Pfam" id="PF10536">
    <property type="entry name" value="PMD"/>
    <property type="match status" value="1"/>
</dbReference>